<keyword evidence="2" id="KW-1185">Reference proteome</keyword>
<dbReference type="PANTHER" id="PTHR33437">
    <property type="entry name" value="OS06G0361200 PROTEIN"/>
    <property type="match status" value="1"/>
</dbReference>
<sequence>MTFTIEERLASLTKAIEGLTKCAHEQDAKLFKLTNKMDNMIERRSSQEPLKLSKIQDKGESRVKQTKIKEIHISAEGLILIDQLKNFIIEAIEDKSESSSKF</sequence>
<reference evidence="1" key="1">
    <citation type="submission" date="2023-08" db="EMBL/GenBank/DDBJ databases">
        <title>A de novo genome assembly of Solanum verrucosum Schlechtendal, a Mexican diploid species geographically isolated from the other diploid A-genome species in potato relatives.</title>
        <authorList>
            <person name="Hosaka K."/>
        </authorList>
    </citation>
    <scope>NUCLEOTIDE SEQUENCE</scope>
    <source>
        <tissue evidence="1">Young leaves</tissue>
    </source>
</reference>
<protein>
    <submittedName>
        <fullName evidence="1">Uncharacterized protein</fullName>
    </submittedName>
</protein>
<organism evidence="1 2">
    <name type="scientific">Solanum verrucosum</name>
    <dbReference type="NCBI Taxonomy" id="315347"/>
    <lineage>
        <taxon>Eukaryota</taxon>
        <taxon>Viridiplantae</taxon>
        <taxon>Streptophyta</taxon>
        <taxon>Embryophyta</taxon>
        <taxon>Tracheophyta</taxon>
        <taxon>Spermatophyta</taxon>
        <taxon>Magnoliopsida</taxon>
        <taxon>eudicotyledons</taxon>
        <taxon>Gunneridae</taxon>
        <taxon>Pentapetalae</taxon>
        <taxon>asterids</taxon>
        <taxon>lamiids</taxon>
        <taxon>Solanales</taxon>
        <taxon>Solanaceae</taxon>
        <taxon>Solanoideae</taxon>
        <taxon>Solaneae</taxon>
        <taxon>Solanum</taxon>
    </lineage>
</organism>
<dbReference type="EMBL" id="CP133613">
    <property type="protein sequence ID" value="WMV13901.1"/>
    <property type="molecule type" value="Genomic_DNA"/>
</dbReference>
<dbReference type="PANTHER" id="PTHR33437:SF4">
    <property type="entry name" value="RETROTRANSPOSON GAG PROTEIN"/>
    <property type="match status" value="1"/>
</dbReference>
<evidence type="ECO:0000313" key="1">
    <source>
        <dbReference type="EMBL" id="WMV13901.1"/>
    </source>
</evidence>
<feature type="non-terminal residue" evidence="1">
    <location>
        <position position="102"/>
    </location>
</feature>
<name>A0AAF0Q4W0_SOLVR</name>
<proteinExistence type="predicted"/>
<dbReference type="AlphaFoldDB" id="A0AAF0Q4W0"/>
<gene>
    <name evidence="1" type="ORF">MTR67_007286</name>
</gene>
<dbReference type="Proteomes" id="UP001234989">
    <property type="component" value="Chromosome 2"/>
</dbReference>
<accession>A0AAF0Q4W0</accession>
<evidence type="ECO:0000313" key="2">
    <source>
        <dbReference type="Proteomes" id="UP001234989"/>
    </source>
</evidence>